<feature type="transmembrane region" description="Helical" evidence="1">
    <location>
        <begin position="64"/>
        <end position="82"/>
    </location>
</feature>
<evidence type="ECO:0000313" key="3">
    <source>
        <dbReference type="Proteomes" id="UP000229227"/>
    </source>
</evidence>
<dbReference type="SUPFAM" id="SSF103473">
    <property type="entry name" value="MFS general substrate transporter"/>
    <property type="match status" value="1"/>
</dbReference>
<keyword evidence="1" id="KW-1133">Transmembrane helix</keyword>
<comment type="caution">
    <text evidence="2">The sequence shown here is derived from an EMBL/GenBank/DDBJ whole genome shotgun (WGS) entry which is preliminary data.</text>
</comment>
<dbReference type="EMBL" id="PEWN01000063">
    <property type="protein sequence ID" value="PIU51502.1"/>
    <property type="molecule type" value="Genomic_DNA"/>
</dbReference>
<evidence type="ECO:0000313" key="2">
    <source>
        <dbReference type="EMBL" id="PIU51502.1"/>
    </source>
</evidence>
<evidence type="ECO:0000256" key="1">
    <source>
        <dbReference type="SAM" id="Phobius"/>
    </source>
</evidence>
<feature type="transmembrane region" description="Helical" evidence="1">
    <location>
        <begin position="26"/>
        <end position="52"/>
    </location>
</feature>
<dbReference type="AlphaFoldDB" id="A0A2M6ZGL4"/>
<feature type="transmembrane region" description="Helical" evidence="1">
    <location>
        <begin position="94"/>
        <end position="113"/>
    </location>
</feature>
<sequence length="260" mass="29746">MKKYLRALKGYPARILQIYEKDWKKLLYLSIFNFAMMFGNTIGLSIATSLLLKKVGISSLPSMYIVNSISIIGISLLYFPFITKFKQTSILKNTFFAFSIIIIVARIGIFFHFNWIYLLLYLAATLFGWVYYTQFWTLATDICNIREGKRVFSLVVSAGLLGGGVGGFITKATVGTIHTSNLLFIWSFSFFAIAIGIGYFEKLVLTLPEKKESGTLKKESWRENFKKILTLFQKIPLLRTIGMTFFVYAVAVYLLDFQFN</sequence>
<dbReference type="Proteomes" id="UP000229227">
    <property type="component" value="Unassembled WGS sequence"/>
</dbReference>
<keyword evidence="1" id="KW-0812">Transmembrane</keyword>
<name>A0A2M6ZGL4_9BACT</name>
<proteinExistence type="predicted"/>
<accession>A0A2M6ZGL4</accession>
<feature type="transmembrane region" description="Helical" evidence="1">
    <location>
        <begin position="151"/>
        <end position="170"/>
    </location>
</feature>
<feature type="transmembrane region" description="Helical" evidence="1">
    <location>
        <begin position="182"/>
        <end position="200"/>
    </location>
</feature>
<gene>
    <name evidence="2" type="ORF">COS91_04005</name>
</gene>
<feature type="non-terminal residue" evidence="2">
    <location>
        <position position="260"/>
    </location>
</feature>
<feature type="transmembrane region" description="Helical" evidence="1">
    <location>
        <begin position="236"/>
        <end position="255"/>
    </location>
</feature>
<organism evidence="2 3">
    <name type="scientific">Candidatus Desantisbacteria bacterium CG07_land_8_20_14_0_80_39_15</name>
    <dbReference type="NCBI Taxonomy" id="1974549"/>
    <lineage>
        <taxon>Bacteria</taxon>
        <taxon>Candidatus Desantisiibacteriota</taxon>
    </lineage>
</organism>
<evidence type="ECO:0008006" key="4">
    <source>
        <dbReference type="Google" id="ProtNLM"/>
    </source>
</evidence>
<dbReference type="InterPro" id="IPR036259">
    <property type="entry name" value="MFS_trans_sf"/>
</dbReference>
<protein>
    <recommendedName>
        <fullName evidence="4">Major facilitator superfamily (MFS) profile domain-containing protein</fullName>
    </recommendedName>
</protein>
<reference evidence="3" key="1">
    <citation type="submission" date="2017-09" db="EMBL/GenBank/DDBJ databases">
        <title>Depth-based differentiation of microbial function through sediment-hosted aquifers and enrichment of novel symbionts in the deep terrestrial subsurface.</title>
        <authorList>
            <person name="Probst A.J."/>
            <person name="Ladd B."/>
            <person name="Jarett J.K."/>
            <person name="Geller-Mcgrath D.E."/>
            <person name="Sieber C.M.K."/>
            <person name="Emerson J.B."/>
            <person name="Anantharaman K."/>
            <person name="Thomas B.C."/>
            <person name="Malmstrom R."/>
            <person name="Stieglmeier M."/>
            <person name="Klingl A."/>
            <person name="Woyke T."/>
            <person name="Ryan C.M."/>
            <person name="Banfield J.F."/>
        </authorList>
    </citation>
    <scope>NUCLEOTIDE SEQUENCE [LARGE SCALE GENOMIC DNA]</scope>
</reference>
<keyword evidence="1" id="KW-0472">Membrane</keyword>
<feature type="transmembrane region" description="Helical" evidence="1">
    <location>
        <begin position="119"/>
        <end position="139"/>
    </location>
</feature>